<sequence length="90" mass="9901">MGYKAGFAAGFGAAFIVFGIVLFYVAAVVEAEVEQWRDDRRAFYNITHSVAYEAGPMALDSLENMLVELHRSEVVSKVFSALDIDLSLHG</sequence>
<organism evidence="2 3">
    <name type="scientific">Hyperthermus butylicus (strain DSM 5456 / JCM 9403 / PLM1-5)</name>
    <dbReference type="NCBI Taxonomy" id="415426"/>
    <lineage>
        <taxon>Archaea</taxon>
        <taxon>Thermoproteota</taxon>
        <taxon>Thermoprotei</taxon>
        <taxon>Desulfurococcales</taxon>
        <taxon>Pyrodictiaceae</taxon>
        <taxon>Hyperthermus</taxon>
    </lineage>
</organism>
<evidence type="ECO:0000313" key="3">
    <source>
        <dbReference type="Proteomes" id="UP000002593"/>
    </source>
</evidence>
<feature type="transmembrane region" description="Helical" evidence="1">
    <location>
        <begin position="6"/>
        <end position="31"/>
    </location>
</feature>
<keyword evidence="3" id="KW-1185">Reference proteome</keyword>
<dbReference type="Proteomes" id="UP000002593">
    <property type="component" value="Chromosome"/>
</dbReference>
<dbReference type="KEGG" id="hbu:Hbut_0198"/>
<keyword evidence="1" id="KW-0472">Membrane</keyword>
<protein>
    <submittedName>
        <fullName evidence="2">Uncharacterized protein</fullName>
    </submittedName>
</protein>
<evidence type="ECO:0000313" key="2">
    <source>
        <dbReference type="EMBL" id="ABM80070.1"/>
    </source>
</evidence>
<gene>
    <name evidence="2" type="ordered locus">Hbut_0198</name>
</gene>
<keyword evidence="1" id="KW-0812">Transmembrane</keyword>
<dbReference type="GeneID" id="4782687"/>
<accession>A2BJA9</accession>
<proteinExistence type="predicted"/>
<dbReference type="AlphaFoldDB" id="A2BJA9"/>
<dbReference type="EMBL" id="CP000493">
    <property type="protein sequence ID" value="ABM80070.1"/>
    <property type="molecule type" value="Genomic_DNA"/>
</dbReference>
<keyword evidence="1" id="KW-1133">Transmembrane helix</keyword>
<evidence type="ECO:0000256" key="1">
    <source>
        <dbReference type="SAM" id="Phobius"/>
    </source>
</evidence>
<reference evidence="2 3" key="1">
    <citation type="journal article" date="2007" name="Archaea">
        <title>The genome of Hyperthermus butylicus: a sulfur-reducing, peptide fermenting, neutrophilic Crenarchaeote growing up to 108 degrees C.</title>
        <authorList>
            <person name="Brugger K."/>
            <person name="Chen L."/>
            <person name="Stark M."/>
            <person name="Zibat A."/>
            <person name="Redder P."/>
            <person name="Ruepp A."/>
            <person name="Awayez M."/>
            <person name="She Q."/>
            <person name="Garrett R.A."/>
            <person name="Klenk H.P."/>
        </authorList>
    </citation>
    <scope>NUCLEOTIDE SEQUENCE [LARGE SCALE GENOMIC DNA]</scope>
    <source>
        <strain evidence="3">DSM 5456 / JCM 9403 / PLM1-5</strain>
    </source>
</reference>
<dbReference type="STRING" id="415426.Hbut_0198"/>
<name>A2BJA9_HYPBU</name>
<dbReference type="RefSeq" id="WP_011821387.1">
    <property type="nucleotide sequence ID" value="NC_008818.1"/>
</dbReference>
<dbReference type="EnsemblBacteria" id="ABM80070">
    <property type="protein sequence ID" value="ABM80070"/>
    <property type="gene ID" value="Hbut_0198"/>
</dbReference>
<dbReference type="HOGENOM" id="CLU_2433811_0_0_2"/>